<dbReference type="Pfam" id="PF00550">
    <property type="entry name" value="PP-binding"/>
    <property type="match status" value="2"/>
</dbReference>
<dbReference type="GO" id="GO:0044550">
    <property type="term" value="P:secondary metabolite biosynthetic process"/>
    <property type="evidence" value="ECO:0007669"/>
    <property type="project" value="TreeGrafter"/>
</dbReference>
<evidence type="ECO:0000256" key="4">
    <source>
        <dbReference type="ARBA" id="ARBA00022598"/>
    </source>
</evidence>
<dbReference type="EMBL" id="KQ964430">
    <property type="protein sequence ID" value="KXN73888.1"/>
    <property type="molecule type" value="Genomic_DNA"/>
</dbReference>
<dbReference type="InterPro" id="IPR001242">
    <property type="entry name" value="Condensation_dom"/>
</dbReference>
<dbReference type="InterPro" id="IPR023213">
    <property type="entry name" value="CAT-like_dom_sf"/>
</dbReference>
<protein>
    <submittedName>
        <fullName evidence="6">Acetyl-CoA synthetase-like protein</fullName>
    </submittedName>
</protein>
<dbReference type="FunFam" id="3.40.50.12780:FF:000024">
    <property type="entry name" value="Nonribosomal siderophore peptide synthase SidC"/>
    <property type="match status" value="1"/>
</dbReference>
<dbReference type="SUPFAM" id="SSF52777">
    <property type="entry name" value="CoA-dependent acyltransferases"/>
    <property type="match status" value="5"/>
</dbReference>
<dbReference type="InterPro" id="IPR036736">
    <property type="entry name" value="ACP-like_sf"/>
</dbReference>
<accession>A0A137PFW3</accession>
<evidence type="ECO:0000259" key="5">
    <source>
        <dbReference type="PROSITE" id="PS50075"/>
    </source>
</evidence>
<dbReference type="InterPro" id="IPR000873">
    <property type="entry name" value="AMP-dep_synth/lig_dom"/>
</dbReference>
<dbReference type="InterPro" id="IPR020845">
    <property type="entry name" value="AMP-binding_CS"/>
</dbReference>
<dbReference type="InterPro" id="IPR042099">
    <property type="entry name" value="ANL_N_sf"/>
</dbReference>
<dbReference type="PANTHER" id="PTHR45527:SF1">
    <property type="entry name" value="FATTY ACID SYNTHASE"/>
    <property type="match status" value="1"/>
</dbReference>
<sequence length="2453" mass="276168">MSSQAFWNELTANAIPSQFPSLLGHQSAEKAVFSELHFSTDVQLNTQKFKDLADNLKVTRVPFLQAAWAHLIAGYMGQSDVIFSQIDEEATFPYRVQLDQFSTPKELILHLERLNTDRDSNLDATAEIQSEDKLGITTLLVLPGAEPKADFSQYSLTAQVDCEGDIFKLDLFSNTDLLTESHLSLIAQQLAHFVNYFIDNLESPINLNLPQAGNSSNVNTKLFSIIPSQDLKSLGYDEELKFLHSGLEKFAKSHPDLKCLRFLHQITENGELDMTEFTYSQLNDKANQLAHYLIQNGLQVEQRVAVSIPRSPLFYIAFFAISKAGGAYVPIDPAVPQSRKQYLAQESDSKFILTVDSLSQELFNPDFATNIVSLDNHSFNNQLQSLPTINPVVTELTPDHLAYIIFTSGTTGKPKGVLVEHNGVALYNQSFIRNTGQTMGSNHLMFANCTFDPHVSDIVTPTYSGGVLNTSDLDSLLVHLEEYMKALDIEYSELTPSVASLLNRQNLPKMKKLIVGGESITASLIQQWGNGAIINSYGPTEASIGCTFKSDVTTEDKTSNIGFAIEHCSAYIMKEENGELQPVPWGFIGELCIGGVQVARGYLNRPDLTEKVFKTYQTSQGGEPVYKTGDLARLNVDGSIEYLGRFDHQVKINGIRIELAEISESITQLNEGVQCNVQLLKHAESAKKELVAFITSPEYHDESAGKNNINLIDPEVTDGLADELLSQLKKVLPIYMIPTHFLLVNQFPITPNGKVDGKTLAGVFVNMPKEELIRNKLKAQTEDQDHEWTVSEELVRNLVSEIAKIDVSTISYQISILELGVDSLSAIQLSNKLKDLGKPISVFNLMKLSTIEAIAGELDNNNADSNKIDQSLKETVDNIKKFEQEVKPKLVSQLGLKSLDSIEEAYPCTPLQEGMLVISLSSPHFENVNSLTYKISQNVDLGKLRAALQSVVDNNSILRTGFFGLPDGDYQMAQAVIASDAHKIQLDVQEIESSEQLTQVIKAHQTSIVSTLLTGQPPYRISLVNSSESNYFVFTLHHSLFDGWSLPLMFEDLAKAYLNKELVQPPNFRSVSEYIHAQDLENSLSYFKQQFESHIPTIFPCLFPNDEFEGELSSNTTYQQSNLKLSQIQQIGKKAGVTPQTLLQSAWVRLLSSYTNEKDVIFGNVVAGRSIPVDNVEDIRGPCLNTMPFRINLNNHRATISHSHPSSKDFQIYWHNGSTPLFDTLFVFQNIDESQPLSEGLWDLYHYNNPTSHAIVVEVEVDKSDNFFWRLSCKGNIMDQKHLQVVANQLDFTLSNILSNLYSPIDNTYQVGHPISQEQFSLFSSIDGESSGQDDEVFFFHSGLEKFAKSHPEMPAIKFVENFEEDVTPKVIEWTYKQFNERANQIAHFLIQKGVQIEERVIVCIPRSPIFYAATLGISKAGGCYFGLDPVFPANRKEVLIKESETRYVLTLSKIAKELPVVEGVEFVTLDTDNYLEQLGRQNLENPAVKNLTMNHLGYTIFTSGTTGTPKGVLLEHSNLKSFMQNFRRYMFKPVGHKQLCFYNCTFDLHVLDLTTTTHFGGTICTAEHSTLYTNLEKIAKFFDVDYLNLTPTVSSLVNMDNLPNVKDLFVAGEQCNKSLTKGWGKFRRLINGYGPSECTLLSVTNPDLGPLTKPNNIGLTSLDCTLYIIDAESKELKLLPKGCVGEIAIAGPLVGRGYLNKPELTAEKFISFKDINGKDSRLYRSGDLGRILTDGTVECLGRCDDQVKVNGIRIELKEINEALSRGFDTIRVHTLLLTHKESPKKQLVTFVFPRQPSEEWVKLGHKLIQPEGEFNDLLQDMLAKGHKNLPVYMIPHLTLLMTNAPSTSNHKVDSRYLTKLYQDTPYQELVKLSNFQPEEEGEVTWTDLQLQIREIISQVTKTSQDTIKPTSTLFSLGVDSINSIQISYRMKRLGYPITVGEILQQGSIEKIAKLFDNREEEEELELIDIEKLVLDTLGEEIVHQIVPQMINKDNSQIEKVIPPSISQKSFIQNTINFGKAEYSFVFGFSADKILDQSRLERAWFRLQERNSMLRAVFVPVESEAMPFVQVILKNPEHNFSSEHIARVAKPEDGVNYMNSIEHRMFDYKTPPLNMHVQNFNDRTLFFINIHHMLYDAISVEVTVNELEELYLADSNEVPRTIAFENLIQYEKSADQEKLANYWKDHFKGAEVVEFNEEPIDPEGIPNFGSYRAVIPLPNMDRFNEVGASSTSILLAGLMKVQAQEIGKGNGLIGLVRMGRNAPVDGVDKMIGVCINVLPIFLPGIADKPLLEVAQLSQKLQYEQTKYESTSLDQIHEWIDSPYKQITDFVINLVRHPKDSVHSRASEIEGFDTIDPFEPVAEGKAWSKFRFHETVSMDFTLEQRFMFEQVESNFDGMQCYFPQMMNLYFDIAVYPDGVFIDLKYNMDVIPEDRLKALIDTWVDDVLSLSQVKL</sequence>
<reference evidence="6 7" key="1">
    <citation type="journal article" date="2015" name="Genome Biol. Evol.">
        <title>Phylogenomic analyses indicate that early fungi evolved digesting cell walls of algal ancestors of land plants.</title>
        <authorList>
            <person name="Chang Y."/>
            <person name="Wang S."/>
            <person name="Sekimoto S."/>
            <person name="Aerts A.L."/>
            <person name="Choi C."/>
            <person name="Clum A."/>
            <person name="LaButti K.M."/>
            <person name="Lindquist E.A."/>
            <person name="Yee Ngan C."/>
            <person name="Ohm R.A."/>
            <person name="Salamov A.A."/>
            <person name="Grigoriev I.V."/>
            <person name="Spatafora J.W."/>
            <person name="Berbee M.L."/>
        </authorList>
    </citation>
    <scope>NUCLEOTIDE SEQUENCE [LARGE SCALE GENOMIC DNA]</scope>
    <source>
        <strain evidence="6 7">NRRL 28638</strain>
    </source>
</reference>
<dbReference type="PANTHER" id="PTHR45527">
    <property type="entry name" value="NONRIBOSOMAL PEPTIDE SYNTHETASE"/>
    <property type="match status" value="1"/>
</dbReference>
<dbReference type="NCBIfam" id="TIGR01733">
    <property type="entry name" value="AA-adenyl-dom"/>
    <property type="match status" value="2"/>
</dbReference>
<dbReference type="GO" id="GO:0005737">
    <property type="term" value="C:cytoplasm"/>
    <property type="evidence" value="ECO:0007669"/>
    <property type="project" value="TreeGrafter"/>
</dbReference>
<dbReference type="PROSITE" id="PS00012">
    <property type="entry name" value="PHOSPHOPANTETHEINE"/>
    <property type="match status" value="1"/>
</dbReference>
<dbReference type="InterPro" id="IPR010071">
    <property type="entry name" value="AA_adenyl_dom"/>
</dbReference>
<dbReference type="InterPro" id="IPR006162">
    <property type="entry name" value="Ppantetheine_attach_site"/>
</dbReference>
<dbReference type="GO" id="GO:0031177">
    <property type="term" value="F:phosphopantetheine binding"/>
    <property type="evidence" value="ECO:0007669"/>
    <property type="project" value="TreeGrafter"/>
</dbReference>
<dbReference type="Gene3D" id="1.10.1200.10">
    <property type="entry name" value="ACP-like"/>
    <property type="match status" value="2"/>
</dbReference>
<dbReference type="PROSITE" id="PS00455">
    <property type="entry name" value="AMP_BINDING"/>
    <property type="match status" value="1"/>
</dbReference>
<dbReference type="Pfam" id="PF00501">
    <property type="entry name" value="AMP-binding"/>
    <property type="match status" value="2"/>
</dbReference>
<proteinExistence type="predicted"/>
<evidence type="ECO:0000313" key="6">
    <source>
        <dbReference type="EMBL" id="KXN73888.1"/>
    </source>
</evidence>
<dbReference type="SUPFAM" id="SSF56801">
    <property type="entry name" value="Acetyl-CoA synthetase-like"/>
    <property type="match status" value="2"/>
</dbReference>
<keyword evidence="2" id="KW-0596">Phosphopantetheine</keyword>
<dbReference type="Gene3D" id="3.30.559.30">
    <property type="entry name" value="Nonribosomal peptide synthetase, condensation domain"/>
    <property type="match status" value="3"/>
</dbReference>
<dbReference type="Proteomes" id="UP000070444">
    <property type="component" value="Unassembled WGS sequence"/>
</dbReference>
<dbReference type="GO" id="GO:0016874">
    <property type="term" value="F:ligase activity"/>
    <property type="evidence" value="ECO:0007669"/>
    <property type="project" value="UniProtKB-KW"/>
</dbReference>
<dbReference type="GO" id="GO:0043041">
    <property type="term" value="P:amino acid activation for nonribosomal peptide biosynthetic process"/>
    <property type="evidence" value="ECO:0007669"/>
    <property type="project" value="TreeGrafter"/>
</dbReference>
<dbReference type="STRING" id="796925.A0A137PFW3"/>
<dbReference type="InterPro" id="IPR009081">
    <property type="entry name" value="PP-bd_ACP"/>
</dbReference>
<dbReference type="SUPFAM" id="SSF47336">
    <property type="entry name" value="ACP-like"/>
    <property type="match status" value="2"/>
</dbReference>
<dbReference type="Pfam" id="PF00668">
    <property type="entry name" value="Condensation"/>
    <property type="match status" value="2"/>
</dbReference>
<dbReference type="Gene3D" id="3.30.559.10">
    <property type="entry name" value="Chloramphenicol acetyltransferase-like domain"/>
    <property type="match status" value="2"/>
</dbReference>
<dbReference type="Gene3D" id="3.40.50.12780">
    <property type="entry name" value="N-terminal domain of ligase-like"/>
    <property type="match status" value="2"/>
</dbReference>
<dbReference type="OrthoDB" id="416786at2759"/>
<gene>
    <name evidence="6" type="ORF">CONCODRAFT_3129</name>
</gene>
<keyword evidence="3" id="KW-0597">Phosphoprotein</keyword>
<dbReference type="CDD" id="cd19542">
    <property type="entry name" value="CT_NRPS-like"/>
    <property type="match status" value="1"/>
</dbReference>
<dbReference type="InterPro" id="IPR045851">
    <property type="entry name" value="AMP-bd_C_sf"/>
</dbReference>
<dbReference type="FunFam" id="3.40.50.980:FF:000001">
    <property type="entry name" value="Non-ribosomal peptide synthetase"/>
    <property type="match status" value="2"/>
</dbReference>
<comment type="pathway">
    <text evidence="1">Siderophore biosynthesis.</text>
</comment>
<evidence type="ECO:0000256" key="1">
    <source>
        <dbReference type="ARBA" id="ARBA00004924"/>
    </source>
</evidence>
<keyword evidence="4" id="KW-0436">Ligase</keyword>
<keyword evidence="7" id="KW-1185">Reference proteome</keyword>
<evidence type="ECO:0000256" key="3">
    <source>
        <dbReference type="ARBA" id="ARBA00022553"/>
    </source>
</evidence>
<dbReference type="OMA" id="RCRICIT"/>
<feature type="domain" description="Carrier" evidence="5">
    <location>
        <begin position="789"/>
        <end position="862"/>
    </location>
</feature>
<dbReference type="Gene3D" id="3.30.300.30">
    <property type="match status" value="2"/>
</dbReference>
<evidence type="ECO:0000256" key="2">
    <source>
        <dbReference type="ARBA" id="ARBA00022450"/>
    </source>
</evidence>
<dbReference type="FunFam" id="3.30.300.30:FF:000015">
    <property type="entry name" value="Nonribosomal peptide synthase SidD"/>
    <property type="match status" value="2"/>
</dbReference>
<organism evidence="6 7">
    <name type="scientific">Conidiobolus coronatus (strain ATCC 28846 / CBS 209.66 / NRRL 28638)</name>
    <name type="common">Delacroixia coronata</name>
    <dbReference type="NCBI Taxonomy" id="796925"/>
    <lineage>
        <taxon>Eukaryota</taxon>
        <taxon>Fungi</taxon>
        <taxon>Fungi incertae sedis</taxon>
        <taxon>Zoopagomycota</taxon>
        <taxon>Entomophthoromycotina</taxon>
        <taxon>Entomophthoromycetes</taxon>
        <taxon>Entomophthorales</taxon>
        <taxon>Ancylistaceae</taxon>
        <taxon>Conidiobolus</taxon>
    </lineage>
</organism>
<name>A0A137PFW3_CONC2</name>
<evidence type="ECO:0000313" key="7">
    <source>
        <dbReference type="Proteomes" id="UP000070444"/>
    </source>
</evidence>
<dbReference type="PROSITE" id="PS50075">
    <property type="entry name" value="CARRIER"/>
    <property type="match status" value="2"/>
</dbReference>
<dbReference type="CDD" id="cd05918">
    <property type="entry name" value="A_NRPS_SidN3_like"/>
    <property type="match status" value="1"/>
</dbReference>
<feature type="domain" description="Carrier" evidence="5">
    <location>
        <begin position="1884"/>
        <end position="1960"/>
    </location>
</feature>